<dbReference type="Proteomes" id="UP000019335">
    <property type="component" value="Chromosome 11"/>
</dbReference>
<gene>
    <name evidence="2" type="ORF">Naga_102360g1</name>
</gene>
<reference evidence="2 3" key="1">
    <citation type="journal article" date="2014" name="Mol. Plant">
        <title>Chromosome Scale Genome Assembly and Transcriptome Profiling of Nannochloropsis gaditana in Nitrogen Depletion.</title>
        <authorList>
            <person name="Corteggiani Carpinelli E."/>
            <person name="Telatin A."/>
            <person name="Vitulo N."/>
            <person name="Forcato C."/>
            <person name="D'Angelo M."/>
            <person name="Schiavon R."/>
            <person name="Vezzi A."/>
            <person name="Giacometti G.M."/>
            <person name="Morosinotto T."/>
            <person name="Valle G."/>
        </authorList>
    </citation>
    <scope>NUCLEOTIDE SEQUENCE [LARGE SCALE GENOMIC DNA]</scope>
    <source>
        <strain evidence="2 3">B-31</strain>
    </source>
</reference>
<evidence type="ECO:0000313" key="2">
    <source>
        <dbReference type="EMBL" id="EWM25286.1"/>
    </source>
</evidence>
<organism evidence="2 3">
    <name type="scientific">Nannochloropsis gaditana</name>
    <dbReference type="NCBI Taxonomy" id="72520"/>
    <lineage>
        <taxon>Eukaryota</taxon>
        <taxon>Sar</taxon>
        <taxon>Stramenopiles</taxon>
        <taxon>Ochrophyta</taxon>
        <taxon>Eustigmatophyceae</taxon>
        <taxon>Eustigmatales</taxon>
        <taxon>Monodopsidaceae</taxon>
        <taxon>Nannochloropsis</taxon>
    </lineage>
</organism>
<accession>W7TXA1</accession>
<protein>
    <submittedName>
        <fullName evidence="2">Uncharacterized protein</fullName>
    </submittedName>
</protein>
<feature type="region of interest" description="Disordered" evidence="1">
    <location>
        <begin position="1"/>
        <end position="71"/>
    </location>
</feature>
<evidence type="ECO:0000313" key="3">
    <source>
        <dbReference type="Proteomes" id="UP000019335"/>
    </source>
</evidence>
<keyword evidence="3" id="KW-1185">Reference proteome</keyword>
<sequence length="71" mass="8124">MAMRGKNQEEACTPSFATTKERGGKKNKRRESIRSNSPPPNAFPSMTWSSSPSSWLSPSSSWQYQRACRWR</sequence>
<comment type="caution">
    <text evidence="2">The sequence shown here is derived from an EMBL/GenBank/DDBJ whole genome shotgun (WGS) entry which is preliminary data.</text>
</comment>
<feature type="compositionally biased region" description="Low complexity" evidence="1">
    <location>
        <begin position="44"/>
        <end position="62"/>
    </location>
</feature>
<proteinExistence type="predicted"/>
<name>W7TXA1_9STRA</name>
<dbReference type="EMBL" id="AZIL01000951">
    <property type="protein sequence ID" value="EWM25286.1"/>
    <property type="molecule type" value="Genomic_DNA"/>
</dbReference>
<dbReference type="AlphaFoldDB" id="W7TXA1"/>
<evidence type="ECO:0000256" key="1">
    <source>
        <dbReference type="SAM" id="MobiDB-lite"/>
    </source>
</evidence>